<gene>
    <name evidence="2" type="ORF">GCM10010508_59880</name>
</gene>
<dbReference type="Proteomes" id="UP000608955">
    <property type="component" value="Unassembled WGS sequence"/>
</dbReference>
<keyword evidence="3" id="KW-1185">Reference proteome</keyword>
<name>A0A918Y9K6_9ACTN</name>
<evidence type="ECO:0000313" key="2">
    <source>
        <dbReference type="EMBL" id="GHD95353.1"/>
    </source>
</evidence>
<evidence type="ECO:0000313" key="3">
    <source>
        <dbReference type="Proteomes" id="UP000608955"/>
    </source>
</evidence>
<dbReference type="InterPro" id="IPR011701">
    <property type="entry name" value="MFS"/>
</dbReference>
<organism evidence="2 3">
    <name type="scientific">Streptomyces naganishii JCM 4654</name>
    <dbReference type="NCBI Taxonomy" id="1306179"/>
    <lineage>
        <taxon>Bacteria</taxon>
        <taxon>Bacillati</taxon>
        <taxon>Actinomycetota</taxon>
        <taxon>Actinomycetes</taxon>
        <taxon>Kitasatosporales</taxon>
        <taxon>Streptomycetaceae</taxon>
        <taxon>Streptomyces</taxon>
    </lineage>
</organism>
<proteinExistence type="predicted"/>
<feature type="region of interest" description="Disordered" evidence="1">
    <location>
        <begin position="44"/>
        <end position="73"/>
    </location>
</feature>
<dbReference type="InterPro" id="IPR036259">
    <property type="entry name" value="MFS_trans_sf"/>
</dbReference>
<reference evidence="2" key="2">
    <citation type="submission" date="2020-09" db="EMBL/GenBank/DDBJ databases">
        <authorList>
            <person name="Sun Q."/>
            <person name="Ohkuma M."/>
        </authorList>
    </citation>
    <scope>NUCLEOTIDE SEQUENCE</scope>
    <source>
        <strain evidence="2">JCM 4654</strain>
    </source>
</reference>
<dbReference type="Gene3D" id="1.20.1250.20">
    <property type="entry name" value="MFS general substrate transporter like domains"/>
    <property type="match status" value="1"/>
</dbReference>
<protein>
    <submittedName>
        <fullName evidence="2">Uncharacterized protein</fullName>
    </submittedName>
</protein>
<dbReference type="SUPFAM" id="SSF103473">
    <property type="entry name" value="MFS general substrate transporter"/>
    <property type="match status" value="1"/>
</dbReference>
<feature type="compositionally biased region" description="Basic residues" evidence="1">
    <location>
        <begin position="64"/>
        <end position="73"/>
    </location>
</feature>
<accession>A0A918Y9K6</accession>
<comment type="caution">
    <text evidence="2">The sequence shown here is derived from an EMBL/GenBank/DDBJ whole genome shotgun (WGS) entry which is preliminary data.</text>
</comment>
<sequence>MMQTLVVPVLGLIGTSLGSSTAQISWVTTATLLSAAVFTPLLGRLGDQHGKKPTRTARSPRTSPHPHLHTPTG</sequence>
<dbReference type="AlphaFoldDB" id="A0A918Y9K6"/>
<evidence type="ECO:0000256" key="1">
    <source>
        <dbReference type="SAM" id="MobiDB-lite"/>
    </source>
</evidence>
<reference evidence="2" key="1">
    <citation type="journal article" date="2014" name="Int. J. Syst. Evol. Microbiol.">
        <title>Complete genome sequence of Corynebacterium casei LMG S-19264T (=DSM 44701T), isolated from a smear-ripened cheese.</title>
        <authorList>
            <consortium name="US DOE Joint Genome Institute (JGI-PGF)"/>
            <person name="Walter F."/>
            <person name="Albersmeier A."/>
            <person name="Kalinowski J."/>
            <person name="Ruckert C."/>
        </authorList>
    </citation>
    <scope>NUCLEOTIDE SEQUENCE</scope>
    <source>
        <strain evidence="2">JCM 4654</strain>
    </source>
</reference>
<dbReference type="EMBL" id="BMVF01000021">
    <property type="protein sequence ID" value="GHD95353.1"/>
    <property type="molecule type" value="Genomic_DNA"/>
</dbReference>
<dbReference type="GO" id="GO:0022857">
    <property type="term" value="F:transmembrane transporter activity"/>
    <property type="evidence" value="ECO:0007669"/>
    <property type="project" value="InterPro"/>
</dbReference>
<dbReference type="Pfam" id="PF07690">
    <property type="entry name" value="MFS_1"/>
    <property type="match status" value="1"/>
</dbReference>